<comment type="caution">
    <text evidence="3">The sequence shown here is derived from an EMBL/GenBank/DDBJ whole genome shotgun (WGS) entry which is preliminary data.</text>
</comment>
<keyword evidence="4" id="KW-1185">Reference proteome</keyword>
<name>A0ABV6H4I8_9ACTN</name>
<keyword evidence="2" id="KW-0472">Membrane</keyword>
<dbReference type="Proteomes" id="UP001589783">
    <property type="component" value="Unassembled WGS sequence"/>
</dbReference>
<protein>
    <submittedName>
        <fullName evidence="3">Uncharacterized protein</fullName>
    </submittedName>
</protein>
<evidence type="ECO:0000313" key="3">
    <source>
        <dbReference type="EMBL" id="MFC0313790.1"/>
    </source>
</evidence>
<proteinExistence type="predicted"/>
<feature type="region of interest" description="Disordered" evidence="1">
    <location>
        <begin position="114"/>
        <end position="295"/>
    </location>
</feature>
<feature type="region of interest" description="Disordered" evidence="1">
    <location>
        <begin position="77"/>
        <end position="98"/>
    </location>
</feature>
<accession>A0ABV6H4I8</accession>
<evidence type="ECO:0000256" key="2">
    <source>
        <dbReference type="SAM" id="Phobius"/>
    </source>
</evidence>
<feature type="compositionally biased region" description="Low complexity" evidence="1">
    <location>
        <begin position="156"/>
        <end position="178"/>
    </location>
</feature>
<evidence type="ECO:0000256" key="1">
    <source>
        <dbReference type="SAM" id="MobiDB-lite"/>
    </source>
</evidence>
<reference evidence="3 4" key="1">
    <citation type="submission" date="2024-09" db="EMBL/GenBank/DDBJ databases">
        <authorList>
            <person name="Sun Q."/>
            <person name="Mori K."/>
        </authorList>
    </citation>
    <scope>NUCLEOTIDE SEQUENCE [LARGE SCALE GENOMIC DNA]</scope>
    <source>
        <strain evidence="3 4">CCM 7957</strain>
    </source>
</reference>
<keyword evidence="2" id="KW-1133">Transmembrane helix</keyword>
<feature type="compositionally biased region" description="Polar residues" evidence="1">
    <location>
        <begin position="211"/>
        <end position="224"/>
    </location>
</feature>
<gene>
    <name evidence="3" type="ORF">ACFFJD_02840</name>
</gene>
<feature type="compositionally biased region" description="Low complexity" evidence="1">
    <location>
        <begin position="240"/>
        <end position="261"/>
    </location>
</feature>
<dbReference type="RefSeq" id="WP_382360619.1">
    <property type="nucleotide sequence ID" value="NZ_JBHLWV010000011.1"/>
</dbReference>
<dbReference type="EMBL" id="JBHLWV010000011">
    <property type="protein sequence ID" value="MFC0313790.1"/>
    <property type="molecule type" value="Genomic_DNA"/>
</dbReference>
<evidence type="ECO:0000313" key="4">
    <source>
        <dbReference type="Proteomes" id="UP001589783"/>
    </source>
</evidence>
<keyword evidence="2" id="KW-0812">Transmembrane</keyword>
<organism evidence="3 4">
    <name type="scientific">Gordonia phosphorivorans</name>
    <dbReference type="NCBI Taxonomy" id="1056982"/>
    <lineage>
        <taxon>Bacteria</taxon>
        <taxon>Bacillati</taxon>
        <taxon>Actinomycetota</taxon>
        <taxon>Actinomycetes</taxon>
        <taxon>Mycobacteriales</taxon>
        <taxon>Gordoniaceae</taxon>
        <taxon>Gordonia</taxon>
    </lineage>
</organism>
<sequence>MLTLALAATLVGFGLLVVALITANFWLAVACIVVCVIGLVVLLVDILRAGRGGGGVGDEPLFTIRDRSDERTAPLLDAADEPVDEPAGPNSEPIDTSLSGLGSIVAAEPVPHVDAESDEPAETGAAEPDGPALGDTSDYIRSVTGSFPSPTGPSGAWPVSAEPVPAEVEPEPASGPVPTFDAGPATGPILSASPYVGRRRRGMESPDESTPAESTGEQPAQSASEPAAGFDQPVPDEQEAVAAASAAPSEAAPSPVEAAEPPVDETAEKPAAERTFVVHDNTGPLPKITFVGDDE</sequence>
<feature type="transmembrane region" description="Helical" evidence="2">
    <location>
        <begin position="24"/>
        <end position="44"/>
    </location>
</feature>